<evidence type="ECO:0000313" key="3">
    <source>
        <dbReference type="Proteomes" id="UP001337655"/>
    </source>
</evidence>
<name>A0AAV9NYK2_9PEZI</name>
<comment type="caution">
    <text evidence="2">The sequence shown here is derived from an EMBL/GenBank/DDBJ whole genome shotgun (WGS) entry which is preliminary data.</text>
</comment>
<reference evidence="2 3" key="1">
    <citation type="submission" date="2023-08" db="EMBL/GenBank/DDBJ databases">
        <title>Black Yeasts Isolated from many extreme environments.</title>
        <authorList>
            <person name="Coleine C."/>
            <person name="Stajich J.E."/>
            <person name="Selbmann L."/>
        </authorList>
    </citation>
    <scope>NUCLEOTIDE SEQUENCE [LARGE SCALE GENOMIC DNA]</scope>
    <source>
        <strain evidence="2 3">CCFEE 5935</strain>
    </source>
</reference>
<protein>
    <submittedName>
        <fullName evidence="2">Uncharacterized protein</fullName>
    </submittedName>
</protein>
<proteinExistence type="predicted"/>
<dbReference type="GeneID" id="89930892"/>
<organism evidence="2 3">
    <name type="scientific">Saxophila tyrrhenica</name>
    <dbReference type="NCBI Taxonomy" id="1690608"/>
    <lineage>
        <taxon>Eukaryota</taxon>
        <taxon>Fungi</taxon>
        <taxon>Dikarya</taxon>
        <taxon>Ascomycota</taxon>
        <taxon>Pezizomycotina</taxon>
        <taxon>Dothideomycetes</taxon>
        <taxon>Dothideomycetidae</taxon>
        <taxon>Mycosphaerellales</taxon>
        <taxon>Extremaceae</taxon>
        <taxon>Saxophila</taxon>
    </lineage>
</organism>
<evidence type="ECO:0000256" key="1">
    <source>
        <dbReference type="SAM" id="MobiDB-lite"/>
    </source>
</evidence>
<gene>
    <name evidence="2" type="ORF">LTR77_009561</name>
</gene>
<dbReference type="Proteomes" id="UP001337655">
    <property type="component" value="Unassembled WGS sequence"/>
</dbReference>
<sequence length="132" mass="15414">MNLATEQLRQETEQKQKAYDEASITSSRRTLHAYGRIPQRTSSLDRDSFRYWSKRFEKKHYAPSSAKDRAKERQEALKTHVHGLMLERVGEGEQEVKEGRVVYRRFGIATLEIREGRTAQFEDVVETSIVIV</sequence>
<dbReference type="AlphaFoldDB" id="A0AAV9NYK2"/>
<dbReference type="EMBL" id="JAVRRT010000018">
    <property type="protein sequence ID" value="KAK5164897.1"/>
    <property type="molecule type" value="Genomic_DNA"/>
</dbReference>
<feature type="compositionally biased region" description="Basic and acidic residues" evidence="1">
    <location>
        <begin position="8"/>
        <end position="20"/>
    </location>
</feature>
<keyword evidence="3" id="KW-1185">Reference proteome</keyword>
<dbReference type="RefSeq" id="XP_064655093.1">
    <property type="nucleotide sequence ID" value="XM_064806788.1"/>
</dbReference>
<evidence type="ECO:0000313" key="2">
    <source>
        <dbReference type="EMBL" id="KAK5164897.1"/>
    </source>
</evidence>
<feature type="region of interest" description="Disordered" evidence="1">
    <location>
        <begin position="1"/>
        <end position="24"/>
    </location>
</feature>
<accession>A0AAV9NYK2</accession>